<dbReference type="Proteomes" id="UP001596047">
    <property type="component" value="Unassembled WGS sequence"/>
</dbReference>
<comment type="caution">
    <text evidence="1">The sequence shown here is derived from an EMBL/GenBank/DDBJ whole genome shotgun (WGS) entry which is preliminary data.</text>
</comment>
<gene>
    <name evidence="1" type="ORF">ACFPYJ_18415</name>
</gene>
<reference evidence="2" key="1">
    <citation type="journal article" date="2019" name="Int. J. Syst. Evol. Microbiol.">
        <title>The Global Catalogue of Microorganisms (GCM) 10K type strain sequencing project: providing services to taxonomists for standard genome sequencing and annotation.</title>
        <authorList>
            <consortium name="The Broad Institute Genomics Platform"/>
            <consortium name="The Broad Institute Genome Sequencing Center for Infectious Disease"/>
            <person name="Wu L."/>
            <person name="Ma J."/>
        </authorList>
    </citation>
    <scope>NUCLEOTIDE SEQUENCE [LARGE SCALE GENOMIC DNA]</scope>
    <source>
        <strain evidence="2">CGMCC 1.3240</strain>
    </source>
</reference>
<evidence type="ECO:0000313" key="2">
    <source>
        <dbReference type="Proteomes" id="UP001596047"/>
    </source>
</evidence>
<sequence>MKNRKIIFVSPQNVETVEEDFSPAALRRRRARSVGPVYFRKHGRAVGEIQVGIR</sequence>
<evidence type="ECO:0000313" key="1">
    <source>
        <dbReference type="EMBL" id="MFC5651044.1"/>
    </source>
</evidence>
<organism evidence="1 2">
    <name type="scientific">Paenibacillus solisilvae</name>
    <dbReference type="NCBI Taxonomy" id="2486751"/>
    <lineage>
        <taxon>Bacteria</taxon>
        <taxon>Bacillati</taxon>
        <taxon>Bacillota</taxon>
        <taxon>Bacilli</taxon>
        <taxon>Bacillales</taxon>
        <taxon>Paenibacillaceae</taxon>
        <taxon>Paenibacillus</taxon>
    </lineage>
</organism>
<name>A0ABW0W1V8_9BACL</name>
<dbReference type="RefSeq" id="WP_379189639.1">
    <property type="nucleotide sequence ID" value="NZ_JBHSOW010000068.1"/>
</dbReference>
<protein>
    <submittedName>
        <fullName evidence="1">Uncharacterized protein</fullName>
    </submittedName>
</protein>
<accession>A0ABW0W1V8</accession>
<keyword evidence="2" id="KW-1185">Reference proteome</keyword>
<proteinExistence type="predicted"/>
<dbReference type="EMBL" id="JBHSOW010000068">
    <property type="protein sequence ID" value="MFC5651044.1"/>
    <property type="molecule type" value="Genomic_DNA"/>
</dbReference>